<feature type="region of interest" description="Disordered" evidence="5">
    <location>
        <begin position="237"/>
        <end position="538"/>
    </location>
</feature>
<feature type="transmembrane region" description="Helical" evidence="6">
    <location>
        <begin position="126"/>
        <end position="145"/>
    </location>
</feature>
<reference evidence="8" key="1">
    <citation type="journal article" date="2023" name="Mol. Phylogenet. Evol.">
        <title>Genome-scale phylogeny and comparative genomics of the fungal order Sordariales.</title>
        <authorList>
            <person name="Hensen N."/>
            <person name="Bonometti L."/>
            <person name="Westerberg I."/>
            <person name="Brannstrom I.O."/>
            <person name="Guillou S."/>
            <person name="Cros-Aarteil S."/>
            <person name="Calhoun S."/>
            <person name="Haridas S."/>
            <person name="Kuo A."/>
            <person name="Mondo S."/>
            <person name="Pangilinan J."/>
            <person name="Riley R."/>
            <person name="LaButti K."/>
            <person name="Andreopoulos B."/>
            <person name="Lipzen A."/>
            <person name="Chen C."/>
            <person name="Yan M."/>
            <person name="Daum C."/>
            <person name="Ng V."/>
            <person name="Clum A."/>
            <person name="Steindorff A."/>
            <person name="Ohm R.A."/>
            <person name="Martin F."/>
            <person name="Silar P."/>
            <person name="Natvig D.O."/>
            <person name="Lalanne C."/>
            <person name="Gautier V."/>
            <person name="Ament-Velasquez S.L."/>
            <person name="Kruys A."/>
            <person name="Hutchinson M.I."/>
            <person name="Powell A.J."/>
            <person name="Barry K."/>
            <person name="Miller A.N."/>
            <person name="Grigoriev I.V."/>
            <person name="Debuchy R."/>
            <person name="Gladieux P."/>
            <person name="Hiltunen Thoren M."/>
            <person name="Johannesson H."/>
        </authorList>
    </citation>
    <scope>NUCLEOTIDE SEQUENCE</scope>
    <source>
        <strain evidence="8">CBS 532.94</strain>
    </source>
</reference>
<dbReference type="EMBL" id="MU860008">
    <property type="protein sequence ID" value="KAK4242443.1"/>
    <property type="molecule type" value="Genomic_DNA"/>
</dbReference>
<feature type="transmembrane region" description="Helical" evidence="6">
    <location>
        <begin position="18"/>
        <end position="37"/>
    </location>
</feature>
<dbReference type="Pfam" id="PF13886">
    <property type="entry name" value="TM7S3_TM198"/>
    <property type="match status" value="1"/>
</dbReference>
<feature type="transmembrane region" description="Helical" evidence="6">
    <location>
        <begin position="44"/>
        <end position="65"/>
    </location>
</feature>
<feature type="region of interest" description="Disordered" evidence="5">
    <location>
        <begin position="608"/>
        <end position="631"/>
    </location>
</feature>
<evidence type="ECO:0000256" key="5">
    <source>
        <dbReference type="SAM" id="MobiDB-lite"/>
    </source>
</evidence>
<feature type="compositionally biased region" description="Basic and acidic residues" evidence="5">
    <location>
        <begin position="256"/>
        <end position="276"/>
    </location>
</feature>
<evidence type="ECO:0000256" key="3">
    <source>
        <dbReference type="ARBA" id="ARBA00022989"/>
    </source>
</evidence>
<feature type="compositionally biased region" description="Polar residues" evidence="5">
    <location>
        <begin position="378"/>
        <end position="396"/>
    </location>
</feature>
<keyword evidence="2 6" id="KW-0812">Transmembrane</keyword>
<feature type="compositionally biased region" description="Basic and acidic residues" evidence="5">
    <location>
        <begin position="237"/>
        <end position="246"/>
    </location>
</feature>
<feature type="region of interest" description="Disordered" evidence="5">
    <location>
        <begin position="728"/>
        <end position="755"/>
    </location>
</feature>
<feature type="transmembrane region" description="Helical" evidence="6">
    <location>
        <begin position="101"/>
        <end position="120"/>
    </location>
</feature>
<reference evidence="8" key="2">
    <citation type="submission" date="2023-05" db="EMBL/GenBank/DDBJ databases">
        <authorList>
            <consortium name="Lawrence Berkeley National Laboratory"/>
            <person name="Steindorff A."/>
            <person name="Hensen N."/>
            <person name="Bonometti L."/>
            <person name="Westerberg I."/>
            <person name="Brannstrom I.O."/>
            <person name="Guillou S."/>
            <person name="Cros-Aarteil S."/>
            <person name="Calhoun S."/>
            <person name="Haridas S."/>
            <person name="Kuo A."/>
            <person name="Mondo S."/>
            <person name="Pangilinan J."/>
            <person name="Riley R."/>
            <person name="Labutti K."/>
            <person name="Andreopoulos B."/>
            <person name="Lipzen A."/>
            <person name="Chen C."/>
            <person name="Yanf M."/>
            <person name="Daum C."/>
            <person name="Ng V."/>
            <person name="Clum A."/>
            <person name="Ohm R."/>
            <person name="Martin F."/>
            <person name="Silar P."/>
            <person name="Natvig D."/>
            <person name="Lalanne C."/>
            <person name="Gautier V."/>
            <person name="Ament-Velasquez S.L."/>
            <person name="Kruys A."/>
            <person name="Hutchinson M.I."/>
            <person name="Powell A.J."/>
            <person name="Barry K."/>
            <person name="Miller A.N."/>
            <person name="Grigoriev I.V."/>
            <person name="Debuchy R."/>
            <person name="Gladieux P."/>
            <person name="Thoren M.H."/>
            <person name="Johannesson H."/>
        </authorList>
    </citation>
    <scope>NUCLEOTIDE SEQUENCE</scope>
    <source>
        <strain evidence="8">CBS 532.94</strain>
    </source>
</reference>
<proteinExistence type="predicted"/>
<feature type="compositionally biased region" description="Basic and acidic residues" evidence="5">
    <location>
        <begin position="366"/>
        <end position="377"/>
    </location>
</feature>
<evidence type="ECO:0000313" key="9">
    <source>
        <dbReference type="Proteomes" id="UP001303760"/>
    </source>
</evidence>
<comment type="subcellular location">
    <subcellularLocation>
        <location evidence="1">Membrane</location>
        <topology evidence="1">Multi-pass membrane protein</topology>
    </subcellularLocation>
</comment>
<feature type="transmembrane region" description="Helical" evidence="6">
    <location>
        <begin position="71"/>
        <end position="94"/>
    </location>
</feature>
<evidence type="ECO:0000313" key="8">
    <source>
        <dbReference type="EMBL" id="KAK4242443.1"/>
    </source>
</evidence>
<feature type="compositionally biased region" description="Basic and acidic residues" evidence="5">
    <location>
        <begin position="457"/>
        <end position="467"/>
    </location>
</feature>
<evidence type="ECO:0000256" key="2">
    <source>
        <dbReference type="ARBA" id="ARBA00022692"/>
    </source>
</evidence>
<evidence type="ECO:0000256" key="4">
    <source>
        <dbReference type="ARBA" id="ARBA00023136"/>
    </source>
</evidence>
<feature type="compositionally biased region" description="Polar residues" evidence="5">
    <location>
        <begin position="743"/>
        <end position="753"/>
    </location>
</feature>
<evidence type="ECO:0000259" key="7">
    <source>
        <dbReference type="Pfam" id="PF13886"/>
    </source>
</evidence>
<feature type="transmembrane region" description="Helical" evidence="6">
    <location>
        <begin position="152"/>
        <end position="170"/>
    </location>
</feature>
<dbReference type="AlphaFoldDB" id="A0AAN7CI01"/>
<dbReference type="InterPro" id="IPR025256">
    <property type="entry name" value="TM7S3/TM198-like_dom"/>
</dbReference>
<name>A0AAN7CI01_9PEZI</name>
<dbReference type="GO" id="GO:0016020">
    <property type="term" value="C:membrane"/>
    <property type="evidence" value="ECO:0007669"/>
    <property type="project" value="UniProtKB-SubCell"/>
</dbReference>
<feature type="region of interest" description="Disordered" evidence="5">
    <location>
        <begin position="671"/>
        <end position="691"/>
    </location>
</feature>
<feature type="non-terminal residue" evidence="8">
    <location>
        <position position="1"/>
    </location>
</feature>
<gene>
    <name evidence="8" type="ORF">C8A03DRAFT_11362</name>
</gene>
<feature type="compositionally biased region" description="Polar residues" evidence="5">
    <location>
        <begin position="332"/>
        <end position="342"/>
    </location>
</feature>
<organism evidence="8 9">
    <name type="scientific">Achaetomium macrosporum</name>
    <dbReference type="NCBI Taxonomy" id="79813"/>
    <lineage>
        <taxon>Eukaryota</taxon>
        <taxon>Fungi</taxon>
        <taxon>Dikarya</taxon>
        <taxon>Ascomycota</taxon>
        <taxon>Pezizomycotina</taxon>
        <taxon>Sordariomycetes</taxon>
        <taxon>Sordariomycetidae</taxon>
        <taxon>Sordariales</taxon>
        <taxon>Chaetomiaceae</taxon>
        <taxon>Achaetomium</taxon>
    </lineage>
</organism>
<comment type="caution">
    <text evidence="8">The sequence shown here is derived from an EMBL/GenBank/DDBJ whole genome shotgun (WGS) entry which is preliminary data.</text>
</comment>
<feature type="compositionally biased region" description="Low complexity" evidence="5">
    <location>
        <begin position="845"/>
        <end position="866"/>
    </location>
</feature>
<accession>A0AAN7CI01</accession>
<protein>
    <recommendedName>
        <fullName evidence="7">TM7S3/TM198-like domain-containing protein</fullName>
    </recommendedName>
</protein>
<keyword evidence="4 6" id="KW-0472">Membrane</keyword>
<evidence type="ECO:0000256" key="1">
    <source>
        <dbReference type="ARBA" id="ARBA00004141"/>
    </source>
</evidence>
<keyword evidence="3 6" id="KW-1133">Transmembrane helix</keyword>
<keyword evidence="9" id="KW-1185">Reference proteome</keyword>
<evidence type="ECO:0000256" key="6">
    <source>
        <dbReference type="SAM" id="Phobius"/>
    </source>
</evidence>
<feature type="region of interest" description="Disordered" evidence="5">
    <location>
        <begin position="845"/>
        <end position="884"/>
    </location>
</feature>
<dbReference type="Proteomes" id="UP001303760">
    <property type="component" value="Unassembled WGS sequence"/>
</dbReference>
<feature type="domain" description="TM7S3/TM198-like" evidence="7">
    <location>
        <begin position="22"/>
        <end position="225"/>
    </location>
</feature>
<dbReference type="PANTHER" id="PTHR39469:SF1">
    <property type="entry name" value="DUF4203 DOMAIN-CONTAINING PROTEIN"/>
    <property type="match status" value="1"/>
</dbReference>
<dbReference type="PANTHER" id="PTHR39469">
    <property type="entry name" value="CHROMOSOME 1, WHOLE GENOME SHOTGUN SEQUENCE"/>
    <property type="match status" value="1"/>
</dbReference>
<sequence>AALPEGQLPLEPEITPGWAVAGIILLGTGTAHALFGIRTERVHSFFSTAFLASLGTTVLILYPMTPPVSHAVQGAFVVATVCTGAALGGLGVLFRDLAECLGCLLGGFALSMWLLTLHAGGLVPGTSGKVVFIAAFTSAAFCLYFSRWTRRYGLMACISFSGATAAVLGIDCFSRAGLKEFWAYIWALNDNLFPDGAVTYPLTRGTRVELAVTILLFAAGIVSQLRPWRLIEDRRNKAKEGPRGEEPVAADDEEENIGRQVEETTNHERREWERMYGDGGSIHAGSSDSAVGEMESESPGDQSKETSARSTSEAQLPVESPPEGEVADEGSENTPPAEQTVITKDVGDGRVTVRVVEDDTPEEDTADKTPEGEKEGNISHTKSTAAIASYRSQSGSGPPVFPLPFPIPTLRRQQDGSADGDSIVATLDDASNSGDADTAPFDGSPQPPADSASGSLEVERERQHEAESEPDEPDGSNRVGGNRTESLALEGPRRPTITGPEPSVTLQPTEGKGSVEDNKQSLNGLGGLFTKGTESGASSRTVTACLTKDTLPPALPVIALTYRTNEWAKHLSIADTPERDVLELSETAADIPDEAPAHLDIVELQQTAENGSPPPAAPRASSANSQPGYRPASYRSISMLLKRQKVRDTKTPQAAQPIGVVAHRPHRLSTSTSAPNLTTQSPAPGTYASSKPQTLIGIRETLLRSRASAIFTRPSGSAAVHIPTEPPTARHLASDAGSLGKLPNQQRPSTNMDIDQDGLPLSQRRAMIRQSSSGNLPLATKSTTTIPSATAELTPFDSHQPARHSTIPPESVRQAQLASFRNSVAADLLRSYPSREVLRRHSSSMMMMSGPSSGSSAHHQAGSPGLRPGPGSGYTEDEIKSKTKTNEQEEYKLMTTTIEQKRSLLLPEQKESLADAQRRRQATGVLSLRGASGRGMGSVSNVYVWFTVDGFTFS</sequence>